<dbReference type="AlphaFoldDB" id="A0A9P3YM67"/>
<feature type="transmembrane region" description="Helical" evidence="1">
    <location>
        <begin position="28"/>
        <end position="46"/>
    </location>
</feature>
<dbReference type="EMBL" id="DAEQIJ010000001">
    <property type="protein sequence ID" value="HBH2618425.1"/>
    <property type="molecule type" value="Genomic_DNA"/>
</dbReference>
<accession>A0A9P3YM67</accession>
<feature type="transmembrane region" description="Helical" evidence="1">
    <location>
        <begin position="66"/>
        <end position="84"/>
    </location>
</feature>
<dbReference type="Proteomes" id="UP000879542">
    <property type="component" value="Unassembled WGS sequence"/>
</dbReference>
<sequence length="144" mass="16877">MESMNSFKKIEIEHVRIRVQLEKNNPSTALYISLLAVLFSFLYNFAFETIKTTLNGLITVLKIENLDINLIANVICFVSFLFFVQNMSSKIGSLCRNDIQFYITALDLLEDMKKKNLEKESIKKEDNKEIFITFFFYTLKFNCI</sequence>
<reference evidence="2" key="1">
    <citation type="journal article" date="2018" name="Genome Biol.">
        <title>SKESA: strategic k-mer extension for scrupulous assemblies.</title>
        <authorList>
            <person name="Souvorov A."/>
            <person name="Agarwala R."/>
            <person name="Lipman D.J."/>
        </authorList>
    </citation>
    <scope>NUCLEOTIDE SEQUENCE</scope>
    <source>
        <strain evidence="2">Clostridioides</strain>
    </source>
</reference>
<gene>
    <name evidence="2" type="ORF">KRQ00_000146</name>
</gene>
<keyword evidence="1" id="KW-0812">Transmembrane</keyword>
<organism evidence="2 3">
    <name type="scientific">Clostridioides difficile</name>
    <name type="common">Peptoclostridium difficile</name>
    <dbReference type="NCBI Taxonomy" id="1496"/>
    <lineage>
        <taxon>Bacteria</taxon>
        <taxon>Bacillati</taxon>
        <taxon>Bacillota</taxon>
        <taxon>Clostridia</taxon>
        <taxon>Peptostreptococcales</taxon>
        <taxon>Peptostreptococcaceae</taxon>
        <taxon>Clostridioides</taxon>
    </lineage>
</organism>
<proteinExistence type="predicted"/>
<protein>
    <submittedName>
        <fullName evidence="2">Uncharacterized protein</fullName>
    </submittedName>
</protein>
<keyword evidence="1" id="KW-0472">Membrane</keyword>
<name>A0A9P3YM67_CLODI</name>
<comment type="caution">
    <text evidence="2">The sequence shown here is derived from an EMBL/GenBank/DDBJ whole genome shotgun (WGS) entry which is preliminary data.</text>
</comment>
<keyword evidence="1" id="KW-1133">Transmembrane helix</keyword>
<dbReference type="RefSeq" id="WP_003428878.1">
    <property type="nucleotide sequence ID" value="NZ_BISO01000148.1"/>
</dbReference>
<evidence type="ECO:0000313" key="2">
    <source>
        <dbReference type="EMBL" id="HBH2618425.1"/>
    </source>
</evidence>
<reference evidence="2" key="2">
    <citation type="submission" date="2021-06" db="EMBL/GenBank/DDBJ databases">
        <authorList>
            <consortium name="NCBI Pathogen Detection Project"/>
        </authorList>
    </citation>
    <scope>NUCLEOTIDE SEQUENCE</scope>
    <source>
        <strain evidence="2">Clostridioides</strain>
    </source>
</reference>
<evidence type="ECO:0000256" key="1">
    <source>
        <dbReference type="SAM" id="Phobius"/>
    </source>
</evidence>
<evidence type="ECO:0000313" key="3">
    <source>
        <dbReference type="Proteomes" id="UP000879542"/>
    </source>
</evidence>